<dbReference type="AlphaFoldDB" id="A0A0J5KTY4"/>
<accession>A0A0J5KTY4</accession>
<protein>
    <recommendedName>
        <fullName evidence="3">DNA polymerase V subunit UmuD</fullName>
    </recommendedName>
</protein>
<proteinExistence type="predicted"/>
<evidence type="ECO:0000313" key="2">
    <source>
        <dbReference type="Proteomes" id="UP000036196"/>
    </source>
</evidence>
<keyword evidence="2" id="KW-1185">Reference proteome</keyword>
<organism evidence="1 2">
    <name type="scientific">Pluralibacter gergoviae</name>
    <name type="common">Enterobacter gergoviae</name>
    <dbReference type="NCBI Taxonomy" id="61647"/>
    <lineage>
        <taxon>Bacteria</taxon>
        <taxon>Pseudomonadati</taxon>
        <taxon>Pseudomonadota</taxon>
        <taxon>Gammaproteobacteria</taxon>
        <taxon>Enterobacterales</taxon>
        <taxon>Enterobacteriaceae</taxon>
        <taxon>Pluralibacter</taxon>
    </lineage>
</organism>
<sequence length="105" mass="11319">MGFPSPAADYTEERLTLDSICNITANSLVIETSRGYAVIDKSYRPKQGDTVLYSFCGSSGFAKLMGRSLITEEGEALEGGSLNDVTVHGVLTHSILEFKRDDGPV</sequence>
<evidence type="ECO:0000313" key="1">
    <source>
        <dbReference type="EMBL" id="KMK11018.1"/>
    </source>
</evidence>
<name>A0A0J5KTY4_PLUGE</name>
<dbReference type="PATRIC" id="fig|61647.15.peg.3568"/>
<reference evidence="1 2" key="1">
    <citation type="submission" date="2015-05" db="EMBL/GenBank/DDBJ databases">
        <title>Genome sequences of Pluralibacter gergoviae.</title>
        <authorList>
            <person name="Greninger A.L."/>
            <person name="Miller S."/>
        </authorList>
    </citation>
    <scope>NUCLEOTIDE SEQUENCE [LARGE SCALE GENOMIC DNA]</scope>
    <source>
        <strain evidence="1 2">JS81F13</strain>
    </source>
</reference>
<dbReference type="Proteomes" id="UP000036196">
    <property type="component" value="Unassembled WGS sequence"/>
</dbReference>
<comment type="caution">
    <text evidence="1">The sequence shown here is derived from an EMBL/GenBank/DDBJ whole genome shotgun (WGS) entry which is preliminary data.</text>
</comment>
<evidence type="ECO:0008006" key="3">
    <source>
        <dbReference type="Google" id="ProtNLM"/>
    </source>
</evidence>
<gene>
    <name evidence="1" type="ORF">ABW06_23290</name>
</gene>
<dbReference type="EMBL" id="LDZF01000036">
    <property type="protein sequence ID" value="KMK11018.1"/>
    <property type="molecule type" value="Genomic_DNA"/>
</dbReference>
<dbReference type="RefSeq" id="WP_048280802.1">
    <property type="nucleotide sequence ID" value="NZ_LDZF01000036.1"/>
</dbReference>